<reference evidence="1" key="1">
    <citation type="journal article" date="2020" name="Stud. Mycol.">
        <title>101 Dothideomycetes genomes: a test case for predicting lifestyles and emergence of pathogens.</title>
        <authorList>
            <person name="Haridas S."/>
            <person name="Albert R."/>
            <person name="Binder M."/>
            <person name="Bloem J."/>
            <person name="Labutti K."/>
            <person name="Salamov A."/>
            <person name="Andreopoulos B."/>
            <person name="Baker S."/>
            <person name="Barry K."/>
            <person name="Bills G."/>
            <person name="Bluhm B."/>
            <person name="Cannon C."/>
            <person name="Castanera R."/>
            <person name="Culley D."/>
            <person name="Daum C."/>
            <person name="Ezra D."/>
            <person name="Gonzalez J."/>
            <person name="Henrissat B."/>
            <person name="Kuo A."/>
            <person name="Liang C."/>
            <person name="Lipzen A."/>
            <person name="Lutzoni F."/>
            <person name="Magnuson J."/>
            <person name="Mondo S."/>
            <person name="Nolan M."/>
            <person name="Ohm R."/>
            <person name="Pangilinan J."/>
            <person name="Park H.-J."/>
            <person name="Ramirez L."/>
            <person name="Alfaro M."/>
            <person name="Sun H."/>
            <person name="Tritt A."/>
            <person name="Yoshinaga Y."/>
            <person name="Zwiers L.-H."/>
            <person name="Turgeon B."/>
            <person name="Goodwin S."/>
            <person name="Spatafora J."/>
            <person name="Crous P."/>
            <person name="Grigoriev I."/>
        </authorList>
    </citation>
    <scope>NUCLEOTIDE SEQUENCE</scope>
    <source>
        <strain evidence="1">CBS 690.94</strain>
    </source>
</reference>
<organism evidence="1 2">
    <name type="scientific">Karstenula rhodostoma CBS 690.94</name>
    <dbReference type="NCBI Taxonomy" id="1392251"/>
    <lineage>
        <taxon>Eukaryota</taxon>
        <taxon>Fungi</taxon>
        <taxon>Dikarya</taxon>
        <taxon>Ascomycota</taxon>
        <taxon>Pezizomycotina</taxon>
        <taxon>Dothideomycetes</taxon>
        <taxon>Pleosporomycetidae</taxon>
        <taxon>Pleosporales</taxon>
        <taxon>Massarineae</taxon>
        <taxon>Didymosphaeriaceae</taxon>
        <taxon>Karstenula</taxon>
    </lineage>
</organism>
<evidence type="ECO:0000313" key="2">
    <source>
        <dbReference type="Proteomes" id="UP000799764"/>
    </source>
</evidence>
<sequence length="426" mass="49585">MRSCIVSSSAADERELQSSVPEIPRDLSTECFQLSTSVANFSFAYVLGFTHQHRGRLRHWHCHRSVYHRDNNPLLVADGLVDLYQEVHVATDLYAQSLNAAMEAFINPWTELKPITLSSAEYVRIASTLSILRIFYQLQLKCSTQEDIMPTSRAFLTHLDQWEIKQLAALDEFLLNVGYGRLSAVYHRLDAKYSDWKALSNQSTYVQRYFRTLKFSVTQEEPSSITPISIMQAVRPGLHGQAFQLPLPPQWAGTIAEALSRMLKEDTVSRCPSRTFGWFLYDCSMYQWDWYPCFVDLGMFFWDYRRLEDWGILHQPTYDSMLSKFKAHLEGASKRGPMPLPRLHPCAHYSEKQKVEIIVRWTRSPIQCSIEEWLWQHYAVDHYSQSPLTADHSNFNVRSFNYNIQCNEDVEKSCFNPRGCKFHSPY</sequence>
<comment type="caution">
    <text evidence="1">The sequence shown here is derived from an EMBL/GenBank/DDBJ whole genome shotgun (WGS) entry which is preliminary data.</text>
</comment>
<dbReference type="EMBL" id="MU001497">
    <property type="protein sequence ID" value="KAF2446915.1"/>
    <property type="molecule type" value="Genomic_DNA"/>
</dbReference>
<name>A0A9P4UE99_9PLEO</name>
<gene>
    <name evidence="1" type="ORF">P171DRAFT_429861</name>
</gene>
<accession>A0A9P4UE99</accession>
<proteinExistence type="predicted"/>
<dbReference type="OrthoDB" id="3763553at2759"/>
<evidence type="ECO:0000313" key="1">
    <source>
        <dbReference type="EMBL" id="KAF2446915.1"/>
    </source>
</evidence>
<protein>
    <submittedName>
        <fullName evidence="1">Uncharacterized protein</fullName>
    </submittedName>
</protein>
<dbReference type="Proteomes" id="UP000799764">
    <property type="component" value="Unassembled WGS sequence"/>
</dbReference>
<keyword evidence="2" id="KW-1185">Reference proteome</keyword>
<dbReference type="AlphaFoldDB" id="A0A9P4UE99"/>